<reference evidence="2" key="1">
    <citation type="journal article" date="2017" name="Nat. Commun.">
        <title>The North American bullfrog draft genome provides insight into hormonal regulation of long noncoding RNA.</title>
        <authorList>
            <person name="Hammond S.A."/>
            <person name="Warren R.L."/>
            <person name="Vandervalk B.P."/>
            <person name="Kucuk E."/>
            <person name="Khan H."/>
            <person name="Gibb E.A."/>
            <person name="Pandoh P."/>
            <person name="Kirk H."/>
            <person name="Zhao Y."/>
            <person name="Jones M."/>
            <person name="Mungall A.J."/>
            <person name="Coope R."/>
            <person name="Pleasance S."/>
            <person name="Moore R.A."/>
            <person name="Holt R.A."/>
            <person name="Round J.M."/>
            <person name="Ohora S."/>
            <person name="Walle B.V."/>
            <person name="Veldhoen N."/>
            <person name="Helbing C.C."/>
            <person name="Birol I."/>
        </authorList>
    </citation>
    <scope>NUCLEOTIDE SEQUENCE [LARGE SCALE GENOMIC DNA]</scope>
</reference>
<dbReference type="EMBL" id="KV925127">
    <property type="protein sequence ID" value="PIO37667.1"/>
    <property type="molecule type" value="Genomic_DNA"/>
</dbReference>
<organism evidence="1 2">
    <name type="scientific">Aquarana catesbeiana</name>
    <name type="common">American bullfrog</name>
    <name type="synonym">Rana catesbeiana</name>
    <dbReference type="NCBI Taxonomy" id="8400"/>
    <lineage>
        <taxon>Eukaryota</taxon>
        <taxon>Metazoa</taxon>
        <taxon>Chordata</taxon>
        <taxon>Craniata</taxon>
        <taxon>Vertebrata</taxon>
        <taxon>Euteleostomi</taxon>
        <taxon>Amphibia</taxon>
        <taxon>Batrachia</taxon>
        <taxon>Anura</taxon>
        <taxon>Neobatrachia</taxon>
        <taxon>Ranoidea</taxon>
        <taxon>Ranidae</taxon>
        <taxon>Aquarana</taxon>
    </lineage>
</organism>
<dbReference type="AlphaFoldDB" id="A0A2G9SC17"/>
<protein>
    <submittedName>
        <fullName evidence="1">Uncharacterized protein</fullName>
    </submittedName>
</protein>
<accession>A0A2G9SC17</accession>
<name>A0A2G9SC17_AQUCT</name>
<proteinExistence type="predicted"/>
<dbReference type="Proteomes" id="UP000228934">
    <property type="component" value="Unassembled WGS sequence"/>
</dbReference>
<keyword evidence="2" id="KW-1185">Reference proteome</keyword>
<sequence length="50" mass="5874">METKDKNAYLCSNTCEVHCWHLLPGLLQMLVFSHLEWQRMTSHECSHPST</sequence>
<evidence type="ECO:0000313" key="1">
    <source>
        <dbReference type="EMBL" id="PIO37667.1"/>
    </source>
</evidence>
<evidence type="ECO:0000313" key="2">
    <source>
        <dbReference type="Proteomes" id="UP000228934"/>
    </source>
</evidence>
<gene>
    <name evidence="1" type="ORF">AB205_0192940</name>
</gene>